<evidence type="ECO:0000313" key="3">
    <source>
        <dbReference type="EMBL" id="KAK2643361.1"/>
    </source>
</evidence>
<dbReference type="Gene3D" id="3.40.50.10140">
    <property type="entry name" value="Toll/interleukin-1 receptor homology (TIR) domain"/>
    <property type="match status" value="2"/>
</dbReference>
<protein>
    <recommendedName>
        <fullName evidence="2">TIR domain-containing protein</fullName>
    </recommendedName>
</protein>
<dbReference type="SUPFAM" id="SSF52200">
    <property type="entry name" value="Toll/Interleukin receptor TIR domain"/>
    <property type="match status" value="1"/>
</dbReference>
<evidence type="ECO:0000256" key="1">
    <source>
        <dbReference type="ARBA" id="ARBA00023027"/>
    </source>
</evidence>
<reference evidence="3" key="1">
    <citation type="journal article" date="2023" name="Plant J.">
        <title>Genome sequences and population genomics provide insights into the demographic history, inbreeding, and mutation load of two 'living fossil' tree species of Dipteronia.</title>
        <authorList>
            <person name="Feng Y."/>
            <person name="Comes H.P."/>
            <person name="Chen J."/>
            <person name="Zhu S."/>
            <person name="Lu R."/>
            <person name="Zhang X."/>
            <person name="Li P."/>
            <person name="Qiu J."/>
            <person name="Olsen K.M."/>
            <person name="Qiu Y."/>
        </authorList>
    </citation>
    <scope>NUCLEOTIDE SEQUENCE</scope>
    <source>
        <strain evidence="3">KIB01</strain>
    </source>
</reference>
<accession>A0AAD9TW90</accession>
<dbReference type="InterPro" id="IPR035897">
    <property type="entry name" value="Toll_tir_struct_dom_sf"/>
</dbReference>
<dbReference type="Pfam" id="PF01582">
    <property type="entry name" value="TIR"/>
    <property type="match status" value="1"/>
</dbReference>
<dbReference type="PANTHER" id="PTHR32009:SF159">
    <property type="entry name" value="TIR DOMAIN-CONTAINING PROTEIN"/>
    <property type="match status" value="1"/>
</dbReference>
<keyword evidence="4" id="KW-1185">Reference proteome</keyword>
<keyword evidence="1" id="KW-0520">NAD</keyword>
<evidence type="ECO:0000259" key="2">
    <source>
        <dbReference type="Pfam" id="PF01582"/>
    </source>
</evidence>
<sequence>MASSSSSSISGSNPPKYDVLLSFRGEDTHNTFTSHLYAALSRSKIETFIDDSEVSGTYGEAFAIHEERFKETKDKVQKWRTALANVTGLSDTVINHHRFDKQSGNLEE</sequence>
<proteinExistence type="predicted"/>
<dbReference type="Proteomes" id="UP001280121">
    <property type="component" value="Unassembled WGS sequence"/>
</dbReference>
<name>A0AAD9TW90_9ROSI</name>
<feature type="domain" description="TIR" evidence="2">
    <location>
        <begin position="16"/>
        <end position="54"/>
    </location>
</feature>
<comment type="caution">
    <text evidence="3">The sequence shown here is derived from an EMBL/GenBank/DDBJ whole genome shotgun (WGS) entry which is preliminary data.</text>
</comment>
<organism evidence="3 4">
    <name type="scientific">Dipteronia dyeriana</name>
    <dbReference type="NCBI Taxonomy" id="168575"/>
    <lineage>
        <taxon>Eukaryota</taxon>
        <taxon>Viridiplantae</taxon>
        <taxon>Streptophyta</taxon>
        <taxon>Embryophyta</taxon>
        <taxon>Tracheophyta</taxon>
        <taxon>Spermatophyta</taxon>
        <taxon>Magnoliopsida</taxon>
        <taxon>eudicotyledons</taxon>
        <taxon>Gunneridae</taxon>
        <taxon>Pentapetalae</taxon>
        <taxon>rosids</taxon>
        <taxon>malvids</taxon>
        <taxon>Sapindales</taxon>
        <taxon>Sapindaceae</taxon>
        <taxon>Hippocastanoideae</taxon>
        <taxon>Acereae</taxon>
        <taxon>Dipteronia</taxon>
    </lineage>
</organism>
<dbReference type="InterPro" id="IPR000157">
    <property type="entry name" value="TIR_dom"/>
</dbReference>
<dbReference type="EMBL" id="JANJYI010000007">
    <property type="protein sequence ID" value="KAK2643361.1"/>
    <property type="molecule type" value="Genomic_DNA"/>
</dbReference>
<evidence type="ECO:0000313" key="4">
    <source>
        <dbReference type="Proteomes" id="UP001280121"/>
    </source>
</evidence>
<gene>
    <name evidence="3" type="ORF">Ddye_025124</name>
</gene>
<dbReference type="AlphaFoldDB" id="A0AAD9TW90"/>
<dbReference type="GO" id="GO:0007165">
    <property type="term" value="P:signal transduction"/>
    <property type="evidence" value="ECO:0007669"/>
    <property type="project" value="InterPro"/>
</dbReference>
<dbReference type="PANTHER" id="PTHR32009">
    <property type="entry name" value="TMV RESISTANCE PROTEIN N-LIKE"/>
    <property type="match status" value="1"/>
</dbReference>